<dbReference type="Gene3D" id="3.30.260.10">
    <property type="entry name" value="TCP-1-like chaperonin intermediate domain"/>
    <property type="match status" value="1"/>
</dbReference>
<evidence type="ECO:0000313" key="12">
    <source>
        <dbReference type="Proteomes" id="UP000663831"/>
    </source>
</evidence>
<dbReference type="InterPro" id="IPR053374">
    <property type="entry name" value="TCP-1_chaperonin"/>
</dbReference>
<dbReference type="CDD" id="cd03339">
    <property type="entry name" value="TCP1_epsilon"/>
    <property type="match status" value="1"/>
</dbReference>
<evidence type="ECO:0000256" key="7">
    <source>
        <dbReference type="ARBA" id="ARBA00023186"/>
    </source>
</evidence>
<evidence type="ECO:0000313" key="11">
    <source>
        <dbReference type="EMBL" id="CAE6377347.1"/>
    </source>
</evidence>
<dbReference type="AlphaFoldDB" id="A0A8H2ZYD3"/>
<proteinExistence type="inferred from homology"/>
<dbReference type="InterPro" id="IPR002423">
    <property type="entry name" value="Cpn60/GroEL/TCP-1"/>
</dbReference>
<dbReference type="InterPro" id="IPR012718">
    <property type="entry name" value="Chap_CCT_epsi"/>
</dbReference>
<keyword evidence="6 10" id="KW-0067">ATP-binding</keyword>
<comment type="similarity">
    <text evidence="2 10">Belongs to the TCP-1 chaperonin family.</text>
</comment>
<evidence type="ECO:0000256" key="10">
    <source>
        <dbReference type="RuleBase" id="RU004187"/>
    </source>
</evidence>
<dbReference type="SUPFAM" id="SSF54849">
    <property type="entry name" value="GroEL-intermediate domain like"/>
    <property type="match status" value="1"/>
</dbReference>
<evidence type="ECO:0000256" key="9">
    <source>
        <dbReference type="ARBA" id="ARBA00033325"/>
    </source>
</evidence>
<comment type="subunit">
    <text evidence="3">Heterooligomeric complex of about 850 to 900 kDa that forms two stacked rings, 12 to 16 nm in diameter.</text>
</comment>
<organism evidence="11 12">
    <name type="scientific">Rhizoctonia solani</name>
    <dbReference type="NCBI Taxonomy" id="456999"/>
    <lineage>
        <taxon>Eukaryota</taxon>
        <taxon>Fungi</taxon>
        <taxon>Dikarya</taxon>
        <taxon>Basidiomycota</taxon>
        <taxon>Agaricomycotina</taxon>
        <taxon>Agaricomycetes</taxon>
        <taxon>Cantharellales</taxon>
        <taxon>Ceratobasidiaceae</taxon>
        <taxon>Rhizoctonia</taxon>
    </lineage>
</organism>
<dbReference type="InterPro" id="IPR054827">
    <property type="entry name" value="thermosome_alpha"/>
</dbReference>
<dbReference type="GO" id="GO:0005832">
    <property type="term" value="C:chaperonin-containing T-complex"/>
    <property type="evidence" value="ECO:0007669"/>
    <property type="project" value="UniProtKB-ARBA"/>
</dbReference>
<dbReference type="FunFam" id="3.50.7.10:FF:000003">
    <property type="entry name" value="T-complex protein 1 subunit epsilon"/>
    <property type="match status" value="1"/>
</dbReference>
<keyword evidence="4" id="KW-0963">Cytoplasm</keyword>
<reference evidence="11" key="1">
    <citation type="submission" date="2021-01" db="EMBL/GenBank/DDBJ databases">
        <authorList>
            <person name="Kaushik A."/>
        </authorList>
    </citation>
    <scope>NUCLEOTIDE SEQUENCE</scope>
    <source>
        <strain evidence="11">AG3-1AP</strain>
    </source>
</reference>
<dbReference type="SUPFAM" id="SSF52029">
    <property type="entry name" value="GroEL apical domain-like"/>
    <property type="match status" value="1"/>
</dbReference>
<dbReference type="Pfam" id="PF00118">
    <property type="entry name" value="Cpn60_TCP1"/>
    <property type="match status" value="1"/>
</dbReference>
<gene>
    <name evidence="11" type="ORF">RDB_LOCUS578</name>
</gene>
<evidence type="ECO:0000256" key="5">
    <source>
        <dbReference type="ARBA" id="ARBA00022741"/>
    </source>
</evidence>
<dbReference type="SUPFAM" id="SSF48592">
    <property type="entry name" value="GroEL equatorial domain-like"/>
    <property type="match status" value="1"/>
</dbReference>
<dbReference type="GO" id="GO:0016887">
    <property type="term" value="F:ATP hydrolysis activity"/>
    <property type="evidence" value="ECO:0007669"/>
    <property type="project" value="InterPro"/>
</dbReference>
<comment type="subcellular location">
    <subcellularLocation>
        <location evidence="1">Cytoplasm</location>
    </subcellularLocation>
</comment>
<dbReference type="PRINTS" id="PR00304">
    <property type="entry name" value="TCOMPLEXTCP1"/>
</dbReference>
<dbReference type="InterPro" id="IPR027410">
    <property type="entry name" value="TCP-1-like_intermed_sf"/>
</dbReference>
<evidence type="ECO:0000256" key="6">
    <source>
        <dbReference type="ARBA" id="ARBA00022840"/>
    </source>
</evidence>
<dbReference type="PROSITE" id="PS00751">
    <property type="entry name" value="TCP1_2"/>
    <property type="match status" value="1"/>
</dbReference>
<evidence type="ECO:0000256" key="1">
    <source>
        <dbReference type="ARBA" id="ARBA00004496"/>
    </source>
</evidence>
<keyword evidence="5 10" id="KW-0547">Nucleotide-binding</keyword>
<dbReference type="GO" id="GO:0005524">
    <property type="term" value="F:ATP binding"/>
    <property type="evidence" value="ECO:0007669"/>
    <property type="project" value="UniProtKB-KW"/>
</dbReference>
<name>A0A8H2ZYD3_9AGAM</name>
<comment type="caution">
    <text evidence="11">The sequence shown here is derived from an EMBL/GenBank/DDBJ whole genome shotgun (WGS) entry which is preliminary data.</text>
</comment>
<dbReference type="PROSITE" id="PS00750">
    <property type="entry name" value="TCP1_1"/>
    <property type="match status" value="1"/>
</dbReference>
<dbReference type="Gene3D" id="3.50.7.10">
    <property type="entry name" value="GroEL"/>
    <property type="match status" value="1"/>
</dbReference>
<keyword evidence="7 10" id="KW-0143">Chaperone</keyword>
<dbReference type="Gene3D" id="1.10.560.10">
    <property type="entry name" value="GroEL-like equatorial domain"/>
    <property type="match status" value="1"/>
</dbReference>
<dbReference type="GO" id="GO:0140662">
    <property type="term" value="F:ATP-dependent protein folding chaperone"/>
    <property type="evidence" value="ECO:0007669"/>
    <property type="project" value="InterPro"/>
</dbReference>
<evidence type="ECO:0000256" key="8">
    <source>
        <dbReference type="ARBA" id="ARBA00024086"/>
    </source>
</evidence>
<dbReference type="NCBIfam" id="NF041082">
    <property type="entry name" value="thermosome_alpha"/>
    <property type="match status" value="1"/>
</dbReference>
<protein>
    <recommendedName>
        <fullName evidence="8">T-complex protein 1 subunit epsilon</fullName>
    </recommendedName>
    <alternativeName>
        <fullName evidence="9">CCT-epsilon</fullName>
    </alternativeName>
</protein>
<dbReference type="Proteomes" id="UP000663831">
    <property type="component" value="Unassembled WGS sequence"/>
</dbReference>
<accession>A0A8H2ZYD3</accession>
<evidence type="ECO:0000256" key="4">
    <source>
        <dbReference type="ARBA" id="ARBA00022490"/>
    </source>
</evidence>
<dbReference type="InterPro" id="IPR027409">
    <property type="entry name" value="GroEL-like_apical_dom_sf"/>
</dbReference>
<dbReference type="PROSITE" id="PS00995">
    <property type="entry name" value="TCP1_3"/>
    <property type="match status" value="1"/>
</dbReference>
<dbReference type="NCBIfam" id="TIGR02343">
    <property type="entry name" value="chap_CCT_epsi"/>
    <property type="match status" value="1"/>
</dbReference>
<sequence length="727" mass="79720">MAQNQQAVYTTDEYGRPFIIVREQAKKTRSHGVEAIKSHILAARTVANIVKTSLGPKGLDKIMIGPDGDITVTNDGATILGQMEVEHQIAKLLVQLSKSQDDEIGDGTTGVVVLAGALLEQSEALIDRGIHPIRIADGFEKACAVAVAHLDGISDTVEFSKENTENLLKTAMTSLGSKIVSKAHQKFAQIAVDAVLSVADLQRKDVDFELIKVDGKLGGALEDTTLVQGVVIDKDFSHPQMPRSVSDAKLAILTCPFEPPRPKTKHKLDITSVEEYKKLREYEKEKFNDMIKRVKDTGANLVICQWGFDDEANHLLMQNELPAVRWVGGPEIEASLIAIATSGRIVPRFEDLTAEKLGTAGIVREVSFGTTRDKMLVIEECANSRAVTVFVRGSNKMIIDEAKRALHDAICVVRNLVVDNRVVYGGGAAEISCSVAVAKAADNIPSIEQYAMRAFASALDAVPLALAENSGLSPIETLAEVKSRQINDNVHTYGIDCNHKNNIDMKQQFVYDPLISKRQQYLLATQRINTIWEELAEADLPTRPPSAPSNIETISLWGPRYPGQKLHPDTPPIMSSIDEFFPGSTAKPGPPAEPDHPEIWDRVVTMCDLLRNLIERLPYPVEEPVIPGSNPNGPITSHQLLATGESFIQALEPVRPLLPNKLTEHALETNPELKQHVHALELKFDDIERVLRCIPQIYEEVTNAECDDAMMEVEAIMVCLGIGLGAE</sequence>
<dbReference type="InterPro" id="IPR002194">
    <property type="entry name" value="Chaperonin_TCP-1_CS"/>
</dbReference>
<evidence type="ECO:0000256" key="3">
    <source>
        <dbReference type="ARBA" id="ARBA00011531"/>
    </source>
</evidence>
<dbReference type="FunFam" id="1.10.560.10:FF:000053">
    <property type="entry name" value="T-complex protein 1 subunit delta"/>
    <property type="match status" value="1"/>
</dbReference>
<dbReference type="PANTHER" id="PTHR11353">
    <property type="entry name" value="CHAPERONIN"/>
    <property type="match status" value="1"/>
</dbReference>
<dbReference type="EMBL" id="CAJMWV010000036">
    <property type="protein sequence ID" value="CAE6377347.1"/>
    <property type="molecule type" value="Genomic_DNA"/>
</dbReference>
<dbReference type="GO" id="GO:0051082">
    <property type="term" value="F:unfolded protein binding"/>
    <property type="evidence" value="ECO:0007669"/>
    <property type="project" value="InterPro"/>
</dbReference>
<dbReference type="InterPro" id="IPR017998">
    <property type="entry name" value="Chaperone_TCP-1"/>
</dbReference>
<dbReference type="InterPro" id="IPR027413">
    <property type="entry name" value="GROEL-like_equatorial_sf"/>
</dbReference>
<dbReference type="NCBIfam" id="NF041083">
    <property type="entry name" value="thermosome_beta"/>
    <property type="match status" value="1"/>
</dbReference>
<evidence type="ECO:0000256" key="2">
    <source>
        <dbReference type="ARBA" id="ARBA00008020"/>
    </source>
</evidence>